<keyword evidence="5 6" id="KW-0472">Membrane</keyword>
<keyword evidence="4 6" id="KW-1133">Transmembrane helix</keyword>
<dbReference type="InterPro" id="IPR003856">
    <property type="entry name" value="LPS_length_determ_N"/>
</dbReference>
<proteinExistence type="predicted"/>
<sequence length="249" mass="27777">MNNDSQEIGLGELFSIIKQYKKFIFSFMLLSLLAAGTYSYLNPRYDSSAIVAIGHIDLSPTVYLEDPNEVMRRLNNGAVQAATDTKVPNYITVKAQAKTAAAAKEAVSQATDELLQRHDSLFEESVRKRNLEREEIINQIKSNDSIIATIDKLSYDKQNIPAVALMIYEKGQLSQIQMQLRRQIIEVEKRNSPPYVKKTSLISSPSLQSKPAVSPIVIYSTASFAGLACSIIMVFLYRAFQSMRKVGSA</sequence>
<feature type="domain" description="Polysaccharide chain length determinant N-terminal" evidence="7">
    <location>
        <begin position="7"/>
        <end position="58"/>
    </location>
</feature>
<dbReference type="GO" id="GO:0005886">
    <property type="term" value="C:plasma membrane"/>
    <property type="evidence" value="ECO:0007669"/>
    <property type="project" value="UniProtKB-SubCell"/>
</dbReference>
<accession>A0A154BQX3</accession>
<keyword evidence="3 6" id="KW-0812">Transmembrane</keyword>
<organism evidence="8 9">
    <name type="scientific">Anaerosporomusa subterranea</name>
    <dbReference type="NCBI Taxonomy" id="1794912"/>
    <lineage>
        <taxon>Bacteria</taxon>
        <taxon>Bacillati</taxon>
        <taxon>Bacillota</taxon>
        <taxon>Negativicutes</taxon>
        <taxon>Acetonemataceae</taxon>
        <taxon>Anaerosporomusa</taxon>
    </lineage>
</organism>
<evidence type="ECO:0000256" key="3">
    <source>
        <dbReference type="ARBA" id="ARBA00022692"/>
    </source>
</evidence>
<evidence type="ECO:0000256" key="4">
    <source>
        <dbReference type="ARBA" id="ARBA00022989"/>
    </source>
</evidence>
<evidence type="ECO:0000313" key="9">
    <source>
        <dbReference type="Proteomes" id="UP000076268"/>
    </source>
</evidence>
<dbReference type="STRING" id="1794912.AXX12_08240"/>
<dbReference type="Proteomes" id="UP000076268">
    <property type="component" value="Unassembled WGS sequence"/>
</dbReference>
<keyword evidence="2" id="KW-1003">Cell membrane</keyword>
<feature type="transmembrane region" description="Helical" evidence="6">
    <location>
        <begin position="216"/>
        <end position="237"/>
    </location>
</feature>
<feature type="transmembrane region" description="Helical" evidence="6">
    <location>
        <begin position="23"/>
        <end position="41"/>
    </location>
</feature>
<reference evidence="8 9" key="1">
    <citation type="submission" date="2016-02" db="EMBL/GenBank/DDBJ databases">
        <title>Anaerosporomusa subterraneum gen. nov., sp. nov., a spore-forming obligate anaerobe isolated from saprolite.</title>
        <authorList>
            <person name="Choi J.K."/>
            <person name="Shah M."/>
            <person name="Yee N."/>
        </authorList>
    </citation>
    <scope>NUCLEOTIDE SEQUENCE [LARGE SCALE GENOMIC DNA]</scope>
    <source>
        <strain evidence="8 9">RU4</strain>
    </source>
</reference>
<gene>
    <name evidence="8" type="ORF">AXX12_08240</name>
</gene>
<evidence type="ECO:0000256" key="2">
    <source>
        <dbReference type="ARBA" id="ARBA00022475"/>
    </source>
</evidence>
<dbReference type="Pfam" id="PF02706">
    <property type="entry name" value="Wzz"/>
    <property type="match status" value="1"/>
</dbReference>
<comment type="caution">
    <text evidence="8">The sequence shown here is derived from an EMBL/GenBank/DDBJ whole genome shotgun (WGS) entry which is preliminary data.</text>
</comment>
<evidence type="ECO:0000256" key="5">
    <source>
        <dbReference type="ARBA" id="ARBA00023136"/>
    </source>
</evidence>
<protein>
    <recommendedName>
        <fullName evidence="7">Polysaccharide chain length determinant N-terminal domain-containing protein</fullName>
    </recommendedName>
</protein>
<dbReference type="EMBL" id="LSGP01000017">
    <property type="protein sequence ID" value="KYZ76413.1"/>
    <property type="molecule type" value="Genomic_DNA"/>
</dbReference>
<dbReference type="RefSeq" id="WP_066241843.1">
    <property type="nucleotide sequence ID" value="NZ_LSGP01000017.1"/>
</dbReference>
<evidence type="ECO:0000313" key="8">
    <source>
        <dbReference type="EMBL" id="KYZ76413.1"/>
    </source>
</evidence>
<evidence type="ECO:0000256" key="1">
    <source>
        <dbReference type="ARBA" id="ARBA00004651"/>
    </source>
</evidence>
<dbReference type="AlphaFoldDB" id="A0A154BQX3"/>
<evidence type="ECO:0000256" key="6">
    <source>
        <dbReference type="SAM" id="Phobius"/>
    </source>
</evidence>
<comment type="subcellular location">
    <subcellularLocation>
        <location evidence="1">Cell membrane</location>
        <topology evidence="1">Multi-pass membrane protein</topology>
    </subcellularLocation>
</comment>
<name>A0A154BQX3_ANASB</name>
<evidence type="ECO:0000259" key="7">
    <source>
        <dbReference type="Pfam" id="PF02706"/>
    </source>
</evidence>
<keyword evidence="9" id="KW-1185">Reference proteome</keyword>